<comment type="caution">
    <text evidence="1">The sequence shown here is derived from an EMBL/GenBank/DDBJ whole genome shotgun (WGS) entry which is preliminary data.</text>
</comment>
<protein>
    <submittedName>
        <fullName evidence="1">(apollo) hypothetical protein</fullName>
    </submittedName>
</protein>
<dbReference type="EMBL" id="CAJQZP010001146">
    <property type="protein sequence ID" value="CAG5021533.1"/>
    <property type="molecule type" value="Genomic_DNA"/>
</dbReference>
<keyword evidence="2" id="KW-1185">Reference proteome</keyword>
<organism evidence="1 2">
    <name type="scientific">Parnassius apollo</name>
    <name type="common">Apollo butterfly</name>
    <name type="synonym">Papilio apollo</name>
    <dbReference type="NCBI Taxonomy" id="110799"/>
    <lineage>
        <taxon>Eukaryota</taxon>
        <taxon>Metazoa</taxon>
        <taxon>Ecdysozoa</taxon>
        <taxon>Arthropoda</taxon>
        <taxon>Hexapoda</taxon>
        <taxon>Insecta</taxon>
        <taxon>Pterygota</taxon>
        <taxon>Neoptera</taxon>
        <taxon>Endopterygota</taxon>
        <taxon>Lepidoptera</taxon>
        <taxon>Glossata</taxon>
        <taxon>Ditrysia</taxon>
        <taxon>Papilionoidea</taxon>
        <taxon>Papilionidae</taxon>
        <taxon>Parnassiinae</taxon>
        <taxon>Parnassini</taxon>
        <taxon>Parnassius</taxon>
        <taxon>Parnassius</taxon>
    </lineage>
</organism>
<evidence type="ECO:0000313" key="2">
    <source>
        <dbReference type="Proteomes" id="UP000691718"/>
    </source>
</evidence>
<dbReference type="Proteomes" id="UP000691718">
    <property type="component" value="Unassembled WGS sequence"/>
</dbReference>
<sequence length="75" mass="8284">MKISALDEFIHFNTLFPTSCCSVSGRYGFIDKFGPVEHLLTVILIDDEDVVGVTWNDCDNDDGIDAKIDDGTDDV</sequence>
<name>A0A8S3XG22_PARAO</name>
<evidence type="ECO:0000313" key="1">
    <source>
        <dbReference type="EMBL" id="CAG5021533.1"/>
    </source>
</evidence>
<proteinExistence type="predicted"/>
<dbReference type="AlphaFoldDB" id="A0A8S3XG22"/>
<reference evidence="1" key="1">
    <citation type="submission" date="2021-04" db="EMBL/GenBank/DDBJ databases">
        <authorList>
            <person name="Tunstrom K."/>
        </authorList>
    </citation>
    <scope>NUCLEOTIDE SEQUENCE</scope>
</reference>
<accession>A0A8S3XG22</accession>
<gene>
    <name evidence="1" type="ORF">PAPOLLO_LOCUS17550</name>
</gene>